<organism evidence="2 3">
    <name type="scientific">Bacillus taeanensis</name>
    <dbReference type="NCBI Taxonomy" id="273032"/>
    <lineage>
        <taxon>Bacteria</taxon>
        <taxon>Bacillati</taxon>
        <taxon>Bacillota</taxon>
        <taxon>Bacilli</taxon>
        <taxon>Bacillales</taxon>
        <taxon>Bacillaceae</taxon>
        <taxon>Bacillus</taxon>
    </lineage>
</organism>
<sequence length="280" mass="32231">MAENHQEMYQRAAELLLNRIKRESSALDLYSRLASAAPNQKHKNQILYALEGKKVHLKQFTDLYFMLTGREPVYEMDTIPFHNYRDGLKKAYQAGSAGYRDYQNSYLLTQHPQIRNVLLWVLTSEQENAKRFESLKKEVLDGIKDYGKEPFVVNIDEVTKRNNTYRTALWTGNNLQVTLMSINVGDDIGLEVHPTIDQFIRIEEGQALVQMGDSKDQLDFEEEAYDDYAIMIPAGKWHNVINTGNTSLKLYAIYAPPEHPFGTVHKTKADAMASEENEYD</sequence>
<reference evidence="2 3" key="1">
    <citation type="submission" date="2018-07" db="EMBL/GenBank/DDBJ databases">
        <title>Lottiidibacillus patelloidae gen. nov., sp. nov., isolated from the intestinal tract of a marine limpet and the reclassification of B. taeanensis BH030017T, B. algicola KMM 3737T and B. hwajinpoensis SW-72T as genus Lottiidibacillus.</title>
        <authorList>
            <person name="Liu R."/>
            <person name="Huang Z."/>
        </authorList>
    </citation>
    <scope>NUCLEOTIDE SEQUENCE [LARGE SCALE GENOMIC DNA]</scope>
    <source>
        <strain evidence="2 3">BH030017</strain>
    </source>
</reference>
<dbReference type="Pfam" id="PF07883">
    <property type="entry name" value="Cupin_2"/>
    <property type="match status" value="1"/>
</dbReference>
<dbReference type="SUPFAM" id="SSF47240">
    <property type="entry name" value="Ferritin-like"/>
    <property type="match status" value="1"/>
</dbReference>
<dbReference type="Gene3D" id="1.20.1260.10">
    <property type="match status" value="1"/>
</dbReference>
<feature type="domain" description="Cupin type-2" evidence="1">
    <location>
        <begin position="179"/>
        <end position="254"/>
    </location>
</feature>
<evidence type="ECO:0000313" key="3">
    <source>
        <dbReference type="Proteomes" id="UP000253314"/>
    </source>
</evidence>
<dbReference type="Proteomes" id="UP000253314">
    <property type="component" value="Unassembled WGS sequence"/>
</dbReference>
<dbReference type="PANTHER" id="PTHR43346">
    <property type="entry name" value="LIGAND BINDING DOMAIN PROTEIN, PUTATIVE (AFU_ORTHOLOGUE AFUA_6G14370)-RELATED"/>
    <property type="match status" value="1"/>
</dbReference>
<comment type="caution">
    <text evidence="2">The sequence shown here is derived from an EMBL/GenBank/DDBJ whole genome shotgun (WGS) entry which is preliminary data.</text>
</comment>
<dbReference type="InterPro" id="IPR011051">
    <property type="entry name" value="RmlC_Cupin_sf"/>
</dbReference>
<dbReference type="CDD" id="cd02223">
    <property type="entry name" value="cupin_Bh2720-like"/>
    <property type="match status" value="1"/>
</dbReference>
<evidence type="ECO:0000313" key="2">
    <source>
        <dbReference type="EMBL" id="RBW68334.1"/>
    </source>
</evidence>
<dbReference type="OrthoDB" id="3231985at2"/>
<dbReference type="InterPro" id="IPR013096">
    <property type="entry name" value="Cupin_2"/>
</dbReference>
<evidence type="ECO:0000259" key="1">
    <source>
        <dbReference type="Pfam" id="PF07883"/>
    </source>
</evidence>
<name>A0A366XW21_9BACI</name>
<dbReference type="EMBL" id="QOCW01000022">
    <property type="protein sequence ID" value="RBW68334.1"/>
    <property type="molecule type" value="Genomic_DNA"/>
</dbReference>
<dbReference type="InterPro" id="IPR014710">
    <property type="entry name" value="RmlC-like_jellyroll"/>
</dbReference>
<dbReference type="Gene3D" id="2.60.120.10">
    <property type="entry name" value="Jelly Rolls"/>
    <property type="match status" value="1"/>
</dbReference>
<proteinExistence type="predicted"/>
<dbReference type="InterPro" id="IPR012347">
    <property type="entry name" value="Ferritin-like"/>
</dbReference>
<gene>
    <name evidence="2" type="ORF">DS031_17575</name>
</gene>
<dbReference type="InterPro" id="IPR009078">
    <property type="entry name" value="Ferritin-like_SF"/>
</dbReference>
<dbReference type="PANTHER" id="PTHR43346:SF1">
    <property type="entry name" value="QUERCETIN 2,3-DIOXYGENASE-RELATED"/>
    <property type="match status" value="1"/>
</dbReference>
<dbReference type="CDD" id="cd00657">
    <property type="entry name" value="Ferritin_like"/>
    <property type="match status" value="1"/>
</dbReference>
<dbReference type="AlphaFoldDB" id="A0A366XW21"/>
<accession>A0A366XW21</accession>
<dbReference type="SUPFAM" id="SSF51182">
    <property type="entry name" value="RmlC-like cupins"/>
    <property type="match status" value="1"/>
</dbReference>
<keyword evidence="3" id="KW-1185">Reference proteome</keyword>
<dbReference type="InterPro" id="IPR052538">
    <property type="entry name" value="Flavonoid_dioxygenase-like"/>
</dbReference>
<protein>
    <submittedName>
        <fullName evidence="2">Cupin domain-containing protein</fullName>
    </submittedName>
</protein>